<evidence type="ECO:0000259" key="7">
    <source>
        <dbReference type="Pfam" id="PF00288"/>
    </source>
</evidence>
<dbReference type="InterPro" id="IPR035102">
    <property type="entry name" value="Phosphomevalonate_kinase"/>
</dbReference>
<dbReference type="GO" id="GO:0010142">
    <property type="term" value="P:farnesyl diphosphate biosynthetic process, mevalonate pathway"/>
    <property type="evidence" value="ECO:0007669"/>
    <property type="project" value="TreeGrafter"/>
</dbReference>
<dbReference type="EC" id="2.7.4.2" evidence="2"/>
<dbReference type="GO" id="GO:0005777">
    <property type="term" value="C:peroxisome"/>
    <property type="evidence" value="ECO:0007669"/>
    <property type="project" value="TreeGrafter"/>
</dbReference>
<name>A0A4Y9ZIJ3_9AGAM</name>
<evidence type="ECO:0000256" key="2">
    <source>
        <dbReference type="ARBA" id="ARBA00012958"/>
    </source>
</evidence>
<dbReference type="InterPro" id="IPR014721">
    <property type="entry name" value="Ribsml_uS5_D2-typ_fold_subgr"/>
</dbReference>
<dbReference type="AlphaFoldDB" id="A0A4Y9ZIJ3"/>
<keyword evidence="6" id="KW-0067">ATP-binding</keyword>
<dbReference type="InterPro" id="IPR020568">
    <property type="entry name" value="Ribosomal_Su5_D2-typ_SF"/>
</dbReference>
<protein>
    <recommendedName>
        <fullName evidence="2">phosphomevalonate kinase</fullName>
        <ecNumber evidence="2">2.7.4.2</ecNumber>
    </recommendedName>
</protein>
<dbReference type="STRING" id="135208.A0A4Y9ZIJ3"/>
<evidence type="ECO:0000313" key="8">
    <source>
        <dbReference type="EMBL" id="TFY73847.1"/>
    </source>
</evidence>
<accession>A0A4Y9ZIJ3</accession>
<reference evidence="8 9" key="1">
    <citation type="submission" date="2019-02" db="EMBL/GenBank/DDBJ databases">
        <title>Genome sequencing of the rare red list fungi Hericium alpestre (H. flagellum).</title>
        <authorList>
            <person name="Buettner E."/>
            <person name="Kellner H."/>
        </authorList>
    </citation>
    <scope>NUCLEOTIDE SEQUENCE [LARGE SCALE GENOMIC DNA]</scope>
    <source>
        <strain evidence="8 9">DSM 108284</strain>
    </source>
</reference>
<dbReference type="GO" id="GO:0005524">
    <property type="term" value="F:ATP binding"/>
    <property type="evidence" value="ECO:0007669"/>
    <property type="project" value="UniProtKB-KW"/>
</dbReference>
<dbReference type="GO" id="GO:0004631">
    <property type="term" value="F:phosphomevalonate kinase activity"/>
    <property type="evidence" value="ECO:0007669"/>
    <property type="project" value="UniProtKB-EC"/>
</dbReference>
<keyword evidence="4" id="KW-0547">Nucleotide-binding</keyword>
<evidence type="ECO:0000256" key="4">
    <source>
        <dbReference type="ARBA" id="ARBA00022741"/>
    </source>
</evidence>
<dbReference type="GO" id="GO:0006696">
    <property type="term" value="P:ergosterol biosynthetic process"/>
    <property type="evidence" value="ECO:0007669"/>
    <property type="project" value="TreeGrafter"/>
</dbReference>
<sequence>MSATVVSSPGKVLLAGGYLVLDPAYSGVVVSTSSRFYTVVRTGTSNEIHVRSPQFVEGSWSYTVKLAETSVQVEPSPSIPGKNKFVHFALQNALTLALEVNGAAQFSQSFGTGLDITIAGDNDFYSQEDQLKKLNLPSNIESLSKIPPFSHTGVTLADVAKTGLGSSAALITSLVTALLVHFAVLPRALDAPARLLAHNVAQFVHCLAQGKVGSGFDVSAAAFGSQLYTRFSPEVIKPLMDGTAGTQPLFPTLSPQNPAWDYRVEPFQLPPFTRLLLADIHAGSNTPSLVGKVLKWREQDSTTGARSALALEG</sequence>
<dbReference type="Gene3D" id="3.30.230.10">
    <property type="match status" value="1"/>
</dbReference>
<organism evidence="8 9">
    <name type="scientific">Hericium alpestre</name>
    <dbReference type="NCBI Taxonomy" id="135208"/>
    <lineage>
        <taxon>Eukaryota</taxon>
        <taxon>Fungi</taxon>
        <taxon>Dikarya</taxon>
        <taxon>Basidiomycota</taxon>
        <taxon>Agaricomycotina</taxon>
        <taxon>Agaricomycetes</taxon>
        <taxon>Russulales</taxon>
        <taxon>Hericiaceae</taxon>
        <taxon>Hericium</taxon>
    </lineage>
</organism>
<dbReference type="EMBL" id="SFCI01002488">
    <property type="protein sequence ID" value="TFY73847.1"/>
    <property type="molecule type" value="Genomic_DNA"/>
</dbReference>
<feature type="domain" description="GHMP kinase N-terminal" evidence="7">
    <location>
        <begin position="147"/>
        <end position="224"/>
    </location>
</feature>
<evidence type="ECO:0000256" key="3">
    <source>
        <dbReference type="ARBA" id="ARBA00022679"/>
    </source>
</evidence>
<comment type="pathway">
    <text evidence="1">Isoprenoid biosynthesis; isopentenyl diphosphate biosynthesis via mevalonate pathway; isopentenyl diphosphate from (R)-mevalonate: step 2/3.</text>
</comment>
<keyword evidence="3" id="KW-0808">Transferase</keyword>
<keyword evidence="5" id="KW-0418">Kinase</keyword>
<dbReference type="Pfam" id="PF00288">
    <property type="entry name" value="GHMP_kinases_N"/>
    <property type="match status" value="1"/>
</dbReference>
<evidence type="ECO:0000256" key="5">
    <source>
        <dbReference type="ARBA" id="ARBA00022777"/>
    </source>
</evidence>
<evidence type="ECO:0000256" key="6">
    <source>
        <dbReference type="ARBA" id="ARBA00022840"/>
    </source>
</evidence>
<proteinExistence type="predicted"/>
<dbReference type="PANTHER" id="PTHR31814:SF2">
    <property type="entry name" value="PHOSPHOMEVALONATE KINASE"/>
    <property type="match status" value="1"/>
</dbReference>
<dbReference type="SUPFAM" id="SSF54211">
    <property type="entry name" value="Ribosomal protein S5 domain 2-like"/>
    <property type="match status" value="1"/>
</dbReference>
<keyword evidence="9" id="KW-1185">Reference proteome</keyword>
<comment type="caution">
    <text evidence="8">The sequence shown here is derived from an EMBL/GenBank/DDBJ whole genome shotgun (WGS) entry which is preliminary data.</text>
</comment>
<dbReference type="PANTHER" id="PTHR31814">
    <property type="match status" value="1"/>
</dbReference>
<dbReference type="GO" id="GO:0019287">
    <property type="term" value="P:isopentenyl diphosphate biosynthetic process, mevalonate pathway"/>
    <property type="evidence" value="ECO:0007669"/>
    <property type="project" value="TreeGrafter"/>
</dbReference>
<dbReference type="Proteomes" id="UP000298061">
    <property type="component" value="Unassembled WGS sequence"/>
</dbReference>
<evidence type="ECO:0000256" key="1">
    <source>
        <dbReference type="ARBA" id="ARBA00005017"/>
    </source>
</evidence>
<evidence type="ECO:0000313" key="9">
    <source>
        <dbReference type="Proteomes" id="UP000298061"/>
    </source>
</evidence>
<dbReference type="OrthoDB" id="10262935at2759"/>
<dbReference type="InterPro" id="IPR006204">
    <property type="entry name" value="GHMP_kinase_N_dom"/>
</dbReference>
<gene>
    <name evidence="8" type="ORF">EWM64_g10166</name>
</gene>